<dbReference type="AlphaFoldDB" id="A0A9N9DFJ7"/>
<comment type="caution">
    <text evidence="1">The sequence shown here is derived from an EMBL/GenBank/DDBJ whole genome shotgun (WGS) entry which is preliminary data.</text>
</comment>
<protein>
    <submittedName>
        <fullName evidence="1">16425_t:CDS:1</fullName>
    </submittedName>
</protein>
<reference evidence="1" key="1">
    <citation type="submission" date="2021-06" db="EMBL/GenBank/DDBJ databases">
        <authorList>
            <person name="Kallberg Y."/>
            <person name="Tangrot J."/>
            <person name="Rosling A."/>
        </authorList>
    </citation>
    <scope>NUCLEOTIDE SEQUENCE</scope>
    <source>
        <strain evidence="1">FL966</strain>
    </source>
</reference>
<proteinExistence type="predicted"/>
<organism evidence="1 2">
    <name type="scientific">Cetraspora pellucida</name>
    <dbReference type="NCBI Taxonomy" id="1433469"/>
    <lineage>
        <taxon>Eukaryota</taxon>
        <taxon>Fungi</taxon>
        <taxon>Fungi incertae sedis</taxon>
        <taxon>Mucoromycota</taxon>
        <taxon>Glomeromycotina</taxon>
        <taxon>Glomeromycetes</taxon>
        <taxon>Diversisporales</taxon>
        <taxon>Gigasporaceae</taxon>
        <taxon>Cetraspora</taxon>
    </lineage>
</organism>
<keyword evidence="2" id="KW-1185">Reference proteome</keyword>
<dbReference type="EMBL" id="CAJVQA010006221">
    <property type="protein sequence ID" value="CAG8636492.1"/>
    <property type="molecule type" value="Genomic_DNA"/>
</dbReference>
<dbReference type="OrthoDB" id="2404417at2759"/>
<gene>
    <name evidence="1" type="ORF">CPELLU_LOCUS8648</name>
</gene>
<accession>A0A9N9DFJ7</accession>
<sequence>MHKCSVRILTEVMLSEVETEFSVRMTIKGNYILLNIIRETFALSRINLNREAHDLAITSHRADKRTMKEIKMKLLAPHNDISQNELECLYSGQNSICDDVKLRQLIERDSLHARKNVVVKDNAGYGTPIAIGLSNKENNHTIRLAVEAVQQNIPCNKIDCMHEYKYVDLPNKRMNKSVEGRCVGTQPVNCFIKRLYGITLTWDNIIKETSSQLVFEAVKPAIEGSDIYFYVKKGNGGFRSPYTMRRISINDKSSKLLQPILNELASKHPVAEQKDYYLVNIFTEESWLFNEVEDNKITLDIIKNNLVQYFRNKEHTMPKKQKNQIIYSGSTDTALKEILYIYSIQGNDIFFPYKCEATERNPFQPAEMPTRRTLNVGTPKIHELSAVFVLDQTLLCNLEEQSNLLSPSIQKRRTAVIHNRKRSVSRRQSVQCEDSINAVLFNKDITRSKLERLFEEKQTGWK</sequence>
<dbReference type="Proteomes" id="UP000789759">
    <property type="component" value="Unassembled WGS sequence"/>
</dbReference>
<name>A0A9N9DFJ7_9GLOM</name>
<evidence type="ECO:0000313" key="1">
    <source>
        <dbReference type="EMBL" id="CAG8636492.1"/>
    </source>
</evidence>
<evidence type="ECO:0000313" key="2">
    <source>
        <dbReference type="Proteomes" id="UP000789759"/>
    </source>
</evidence>